<comment type="subcellular location">
    <subcellularLocation>
        <location evidence="1">Periplasm</location>
    </subcellularLocation>
</comment>
<organism evidence="6 7">
    <name type="scientific">Georgenia faecalis</name>
    <dbReference type="NCBI Taxonomy" id="2483799"/>
    <lineage>
        <taxon>Bacteria</taxon>
        <taxon>Bacillati</taxon>
        <taxon>Actinomycetota</taxon>
        <taxon>Actinomycetes</taxon>
        <taxon>Micrococcales</taxon>
        <taxon>Bogoriellaceae</taxon>
        <taxon>Georgenia</taxon>
    </lineage>
</organism>
<dbReference type="SUPFAM" id="SSF53850">
    <property type="entry name" value="Periplasmic binding protein-like II"/>
    <property type="match status" value="1"/>
</dbReference>
<protein>
    <submittedName>
        <fullName evidence="6">ABC transporter substrate-binding protein</fullName>
    </submittedName>
</protein>
<feature type="chain" id="PRO_5045220181" evidence="4">
    <location>
        <begin position="30"/>
        <end position="328"/>
    </location>
</feature>
<dbReference type="Gene3D" id="3.40.190.10">
    <property type="entry name" value="Periplasmic binding protein-like II"/>
    <property type="match status" value="2"/>
</dbReference>
<sequence>MSTARPRAVGALVAVTAALALTACGGDGAAPDATGEDGLYPLTVMQITTMDAGPLHLAVEEGFFEEQGLDVEVRIAEAGSAIVPSVVNQESPIGYANVVSDLQAIDQGLDIKFVANCCGVGTDPELDTSRIYVLPDGQITDLAGLAGANIAVNSVNNLGDLTIKTALEANGVDTSAIEFTPMNYSDMPAALERGDVDAIWSVEPHKSISDSHGFTPLISNFVESFPGSTIGYYITSGAFAQEHPDVVAGFQAAMDAANEFATQNPERVREVIVEQLQIDPELVDQTNLAVYEPGLDEESVATIAAVAVEYGIISAEPDYDEIFVRPQG</sequence>
<proteinExistence type="inferred from homology"/>
<dbReference type="PANTHER" id="PTHR30024:SF47">
    <property type="entry name" value="TAURINE-BINDING PERIPLASMIC PROTEIN"/>
    <property type="match status" value="1"/>
</dbReference>
<keyword evidence="3 4" id="KW-0732">Signal</keyword>
<evidence type="ECO:0000256" key="3">
    <source>
        <dbReference type="ARBA" id="ARBA00022729"/>
    </source>
</evidence>
<dbReference type="RefSeq" id="WP_122824055.1">
    <property type="nucleotide sequence ID" value="NZ_CP033325.1"/>
</dbReference>
<keyword evidence="7" id="KW-1185">Reference proteome</keyword>
<evidence type="ECO:0000256" key="1">
    <source>
        <dbReference type="ARBA" id="ARBA00004418"/>
    </source>
</evidence>
<dbReference type="PANTHER" id="PTHR30024">
    <property type="entry name" value="ALIPHATIC SULFONATES-BINDING PROTEIN-RELATED"/>
    <property type="match status" value="1"/>
</dbReference>
<evidence type="ECO:0000259" key="5">
    <source>
        <dbReference type="Pfam" id="PF09084"/>
    </source>
</evidence>
<feature type="domain" description="SsuA/THI5-like" evidence="5">
    <location>
        <begin position="53"/>
        <end position="267"/>
    </location>
</feature>
<name>A0ABV9D9Z7_9MICO</name>
<comment type="caution">
    <text evidence="6">The sequence shown here is derived from an EMBL/GenBank/DDBJ whole genome shotgun (WGS) entry which is preliminary data.</text>
</comment>
<evidence type="ECO:0000313" key="7">
    <source>
        <dbReference type="Proteomes" id="UP001595955"/>
    </source>
</evidence>
<accession>A0ABV9D9Z7</accession>
<dbReference type="EMBL" id="JBHSGF010000004">
    <property type="protein sequence ID" value="MFC4555054.1"/>
    <property type="molecule type" value="Genomic_DNA"/>
</dbReference>
<dbReference type="Pfam" id="PF09084">
    <property type="entry name" value="NMT1"/>
    <property type="match status" value="1"/>
</dbReference>
<gene>
    <name evidence="6" type="ORF">ACFO3F_07320</name>
</gene>
<dbReference type="InterPro" id="IPR015168">
    <property type="entry name" value="SsuA/THI5"/>
</dbReference>
<dbReference type="PROSITE" id="PS51257">
    <property type="entry name" value="PROKAR_LIPOPROTEIN"/>
    <property type="match status" value="1"/>
</dbReference>
<reference evidence="7" key="1">
    <citation type="journal article" date="2019" name="Int. J. Syst. Evol. Microbiol.">
        <title>The Global Catalogue of Microorganisms (GCM) 10K type strain sequencing project: providing services to taxonomists for standard genome sequencing and annotation.</title>
        <authorList>
            <consortium name="The Broad Institute Genomics Platform"/>
            <consortium name="The Broad Institute Genome Sequencing Center for Infectious Disease"/>
            <person name="Wu L."/>
            <person name="Ma J."/>
        </authorList>
    </citation>
    <scope>NUCLEOTIDE SEQUENCE [LARGE SCALE GENOMIC DNA]</scope>
    <source>
        <strain evidence="7">JCM 3369</strain>
    </source>
</reference>
<evidence type="ECO:0000256" key="4">
    <source>
        <dbReference type="SAM" id="SignalP"/>
    </source>
</evidence>
<evidence type="ECO:0000256" key="2">
    <source>
        <dbReference type="ARBA" id="ARBA00010742"/>
    </source>
</evidence>
<feature type="signal peptide" evidence="4">
    <location>
        <begin position="1"/>
        <end position="29"/>
    </location>
</feature>
<dbReference type="Proteomes" id="UP001595955">
    <property type="component" value="Unassembled WGS sequence"/>
</dbReference>
<evidence type="ECO:0000313" key="6">
    <source>
        <dbReference type="EMBL" id="MFC4555054.1"/>
    </source>
</evidence>
<comment type="similarity">
    <text evidence="2">Belongs to the bacterial solute-binding protein SsuA/TauA family.</text>
</comment>